<keyword evidence="1" id="KW-1133">Transmembrane helix</keyword>
<dbReference type="Pfam" id="PF23954">
    <property type="entry name" value="DUF7283"/>
    <property type="match status" value="1"/>
</dbReference>
<sequence>MPTDAPTDLLPVWTGLTVASLALFGVVVGLPTGAPDATEPASTVDEVASSSYDASATVSFRTRSRVELRPHGLDRCRGDACAHATFEFGPVVPVAADSSLAAVVAGVAPESVFDSPATLRRAVERARQRAPVVTTTSELHARHISWGEVDVTLVGT</sequence>
<accession>A0A6B0GPR4</accession>
<proteinExistence type="predicted"/>
<reference evidence="2 3" key="1">
    <citation type="submission" date="2019-12" db="EMBL/GenBank/DDBJ databases">
        <title>Halocatena pleomorpha gen. nov. sp. nov., an extremely halophilic archaeon of family Halobacteriaceae isolated from saltpan soil.</title>
        <authorList>
            <person name="Pal Y."/>
            <person name="Verma A."/>
            <person name="Krishnamurthi S."/>
            <person name="Kumar P."/>
        </authorList>
    </citation>
    <scope>NUCLEOTIDE SEQUENCE [LARGE SCALE GENOMIC DNA]</scope>
    <source>
        <strain evidence="2 3">JCM 16495</strain>
    </source>
</reference>
<organism evidence="2 3">
    <name type="scientific">Halomarina oriensis</name>
    <dbReference type="NCBI Taxonomy" id="671145"/>
    <lineage>
        <taxon>Archaea</taxon>
        <taxon>Methanobacteriati</taxon>
        <taxon>Methanobacteriota</taxon>
        <taxon>Stenosarchaea group</taxon>
        <taxon>Halobacteria</taxon>
        <taxon>Halobacteriales</taxon>
        <taxon>Natronomonadaceae</taxon>
        <taxon>Halomarina</taxon>
    </lineage>
</organism>
<evidence type="ECO:0000313" key="2">
    <source>
        <dbReference type="EMBL" id="MWG35427.1"/>
    </source>
</evidence>
<keyword evidence="1" id="KW-0472">Membrane</keyword>
<dbReference type="AlphaFoldDB" id="A0A6B0GPR4"/>
<comment type="caution">
    <text evidence="2">The sequence shown here is derived from an EMBL/GenBank/DDBJ whole genome shotgun (WGS) entry which is preliminary data.</text>
</comment>
<dbReference type="EMBL" id="WSZK01000023">
    <property type="protein sequence ID" value="MWG35427.1"/>
    <property type="molecule type" value="Genomic_DNA"/>
</dbReference>
<dbReference type="RefSeq" id="WP_158205106.1">
    <property type="nucleotide sequence ID" value="NZ_WSZK01000023.1"/>
</dbReference>
<gene>
    <name evidence="2" type="ORF">GQS65_13185</name>
</gene>
<evidence type="ECO:0000313" key="3">
    <source>
        <dbReference type="Proteomes" id="UP000451471"/>
    </source>
</evidence>
<protein>
    <submittedName>
        <fullName evidence="2">Uncharacterized protein</fullName>
    </submittedName>
</protein>
<feature type="transmembrane region" description="Helical" evidence="1">
    <location>
        <begin position="12"/>
        <end position="30"/>
    </location>
</feature>
<dbReference type="Proteomes" id="UP000451471">
    <property type="component" value="Unassembled WGS sequence"/>
</dbReference>
<dbReference type="OrthoDB" id="157493at2157"/>
<keyword evidence="3" id="KW-1185">Reference proteome</keyword>
<keyword evidence="1" id="KW-0812">Transmembrane</keyword>
<name>A0A6B0GPR4_9EURY</name>
<dbReference type="InterPro" id="IPR055707">
    <property type="entry name" value="DUF7283"/>
</dbReference>
<evidence type="ECO:0000256" key="1">
    <source>
        <dbReference type="SAM" id="Phobius"/>
    </source>
</evidence>